<dbReference type="RefSeq" id="WP_089207471.1">
    <property type="nucleotide sequence ID" value="NZ_FZOD01000010.1"/>
</dbReference>
<evidence type="ECO:0000313" key="3">
    <source>
        <dbReference type="Proteomes" id="UP000198282"/>
    </source>
</evidence>
<keyword evidence="3" id="KW-1185">Reference proteome</keyword>
<dbReference type="AlphaFoldDB" id="A0A239EST0"/>
<name>A0A239EST0_9ACTN</name>
<dbReference type="EMBL" id="FZOD01000010">
    <property type="protein sequence ID" value="SNS47736.1"/>
    <property type="molecule type" value="Genomic_DNA"/>
</dbReference>
<sequence>MKRFIAGISTAVAVTLATAAPAQAAPAPADPVKALKSQFAAGKGMEFGDRSTVTWEGRSEPYLQRIGSFQFGKTGIVASDISSKGAMESVEPPALDPTGMSTPSRTIRIGTTSYLSGGIYGDSMPEGKTWYKAQKGMTGGISGWFGQLVNVAEPATLASLLKGAKRVGISYSGTTTFGRLAKVSPWFRATLPLRASDKTVVTFKLMVNRGGLPQRLTTSHAVTGIFDSPGWEGKTITVDTRFTSWGTKVSIKAPPASKVTTKLED</sequence>
<gene>
    <name evidence="2" type="ORF">SAMN05216276_101051</name>
</gene>
<keyword evidence="1" id="KW-0732">Signal</keyword>
<proteinExistence type="predicted"/>
<protein>
    <submittedName>
        <fullName evidence="2">Uncharacterized protein</fullName>
    </submittedName>
</protein>
<dbReference type="OrthoDB" id="3515039at2"/>
<evidence type="ECO:0000313" key="2">
    <source>
        <dbReference type="EMBL" id="SNS47736.1"/>
    </source>
</evidence>
<accession>A0A239EST0</accession>
<evidence type="ECO:0000256" key="1">
    <source>
        <dbReference type="SAM" id="SignalP"/>
    </source>
</evidence>
<dbReference type="Proteomes" id="UP000198282">
    <property type="component" value="Unassembled WGS sequence"/>
</dbReference>
<feature type="chain" id="PRO_5013167498" evidence="1">
    <location>
        <begin position="25"/>
        <end position="265"/>
    </location>
</feature>
<organism evidence="2 3">
    <name type="scientific">Streptosporangium subroseum</name>
    <dbReference type="NCBI Taxonomy" id="106412"/>
    <lineage>
        <taxon>Bacteria</taxon>
        <taxon>Bacillati</taxon>
        <taxon>Actinomycetota</taxon>
        <taxon>Actinomycetes</taxon>
        <taxon>Streptosporangiales</taxon>
        <taxon>Streptosporangiaceae</taxon>
        <taxon>Streptosporangium</taxon>
    </lineage>
</organism>
<reference evidence="2 3" key="1">
    <citation type="submission" date="2017-06" db="EMBL/GenBank/DDBJ databases">
        <authorList>
            <person name="Kim H.J."/>
            <person name="Triplett B.A."/>
        </authorList>
    </citation>
    <scope>NUCLEOTIDE SEQUENCE [LARGE SCALE GENOMIC DNA]</scope>
    <source>
        <strain evidence="2 3">CGMCC 4.2132</strain>
    </source>
</reference>
<feature type="signal peptide" evidence="1">
    <location>
        <begin position="1"/>
        <end position="24"/>
    </location>
</feature>